<keyword evidence="3" id="KW-0963">Cytoplasm</keyword>
<dbReference type="InterPro" id="IPR036855">
    <property type="entry name" value="Znf_CCCH_sf"/>
</dbReference>
<evidence type="ECO:0000256" key="3">
    <source>
        <dbReference type="ARBA" id="ARBA00022490"/>
    </source>
</evidence>
<evidence type="ECO:0000256" key="7">
    <source>
        <dbReference type="ARBA" id="ARBA00022833"/>
    </source>
</evidence>
<dbReference type="InterPro" id="IPR057295">
    <property type="entry name" value="UNK_Znf_4"/>
</dbReference>
<dbReference type="EMBL" id="OB660066">
    <property type="protein sequence ID" value="CAD7222498.1"/>
    <property type="molecule type" value="Genomic_DNA"/>
</dbReference>
<feature type="coiled-coil region" evidence="8">
    <location>
        <begin position="648"/>
        <end position="689"/>
    </location>
</feature>
<evidence type="ECO:0000256" key="2">
    <source>
        <dbReference type="ARBA" id="ARBA00008808"/>
    </source>
</evidence>
<gene>
    <name evidence="10" type="ORF">CTOB1V02_LOCUS502</name>
</gene>
<comment type="similarity">
    <text evidence="2">Belongs to the unkempt family.</text>
</comment>
<dbReference type="InterPro" id="IPR000571">
    <property type="entry name" value="Znf_CCCH"/>
</dbReference>
<dbReference type="PANTHER" id="PTHR14493">
    <property type="entry name" value="UNKEMPT FAMILY MEMBER"/>
    <property type="match status" value="1"/>
</dbReference>
<dbReference type="InterPro" id="IPR057296">
    <property type="entry name" value="UNK_Znf_5"/>
</dbReference>
<dbReference type="PANTHER" id="PTHR14493:SF50">
    <property type="entry name" value="RING FINGER PROTEIN UNKEMPT"/>
    <property type="match status" value="1"/>
</dbReference>
<dbReference type="Pfam" id="PF00642">
    <property type="entry name" value="zf-CCCH"/>
    <property type="match status" value="1"/>
</dbReference>
<evidence type="ECO:0000256" key="9">
    <source>
        <dbReference type="SAM" id="MobiDB-lite"/>
    </source>
</evidence>
<reference evidence="10" key="1">
    <citation type="submission" date="2020-11" db="EMBL/GenBank/DDBJ databases">
        <authorList>
            <person name="Tran Van P."/>
        </authorList>
    </citation>
    <scope>NUCLEOTIDE SEQUENCE</scope>
</reference>
<evidence type="ECO:0000256" key="5">
    <source>
        <dbReference type="ARBA" id="ARBA00022737"/>
    </source>
</evidence>
<dbReference type="SUPFAM" id="SSF90229">
    <property type="entry name" value="CCCH zinc finger"/>
    <property type="match status" value="1"/>
</dbReference>
<dbReference type="Pfam" id="PF23035">
    <property type="entry name" value="zf-CCCH_UNK-like_4th"/>
    <property type="match status" value="1"/>
</dbReference>
<evidence type="ECO:0000256" key="4">
    <source>
        <dbReference type="ARBA" id="ARBA00022723"/>
    </source>
</evidence>
<dbReference type="Pfam" id="PF23261">
    <property type="entry name" value="zf-CCCH_11"/>
    <property type="match status" value="1"/>
</dbReference>
<keyword evidence="6" id="KW-0863">Zinc-finger</keyword>
<evidence type="ECO:0000313" key="10">
    <source>
        <dbReference type="EMBL" id="CAD7222498.1"/>
    </source>
</evidence>
<dbReference type="Gene3D" id="3.30.1370.210">
    <property type="match status" value="1"/>
</dbReference>
<dbReference type="PROSITE" id="PS50103">
    <property type="entry name" value="ZF_C3H1"/>
    <property type="match status" value="3"/>
</dbReference>
<dbReference type="GO" id="GO:0008270">
    <property type="term" value="F:zinc ion binding"/>
    <property type="evidence" value="ECO:0007669"/>
    <property type="project" value="UniProtKB-KW"/>
</dbReference>
<dbReference type="AlphaFoldDB" id="A0A7R8W0H7"/>
<dbReference type="InterPro" id="IPR040594">
    <property type="entry name" value="UNK_Znf_1"/>
</dbReference>
<organism evidence="10">
    <name type="scientific">Cyprideis torosa</name>
    <dbReference type="NCBI Taxonomy" id="163714"/>
    <lineage>
        <taxon>Eukaryota</taxon>
        <taxon>Metazoa</taxon>
        <taxon>Ecdysozoa</taxon>
        <taxon>Arthropoda</taxon>
        <taxon>Crustacea</taxon>
        <taxon>Oligostraca</taxon>
        <taxon>Ostracoda</taxon>
        <taxon>Podocopa</taxon>
        <taxon>Podocopida</taxon>
        <taxon>Cytherocopina</taxon>
        <taxon>Cytheroidea</taxon>
        <taxon>Cytherideidae</taxon>
        <taxon>Cyprideis</taxon>
    </lineage>
</organism>
<keyword evidence="7" id="KW-0862">Zinc</keyword>
<dbReference type="OrthoDB" id="20534at2759"/>
<protein>
    <submittedName>
        <fullName evidence="10">Uncharacterized protein</fullName>
    </submittedName>
</protein>
<comment type="subcellular location">
    <subcellularLocation>
        <location evidence="1">Cytoplasm</location>
    </subcellularLocation>
</comment>
<dbReference type="Pfam" id="PF18384">
    <property type="entry name" value="zf_CCCH_5"/>
    <property type="match status" value="1"/>
</dbReference>
<dbReference type="SMART" id="SM00356">
    <property type="entry name" value="ZnF_C3H1"/>
    <property type="match status" value="4"/>
</dbReference>
<feature type="compositionally biased region" description="Polar residues" evidence="9">
    <location>
        <begin position="442"/>
        <end position="464"/>
    </location>
</feature>
<dbReference type="InterPro" id="IPR045234">
    <property type="entry name" value="Unkempt-like"/>
</dbReference>
<keyword evidence="8" id="KW-0175">Coiled coil</keyword>
<evidence type="ECO:0000256" key="8">
    <source>
        <dbReference type="SAM" id="Coils"/>
    </source>
</evidence>
<dbReference type="Pfam" id="PF25427">
    <property type="entry name" value="zf-CCCH_UNK"/>
    <property type="match status" value="1"/>
</dbReference>
<evidence type="ECO:0000256" key="1">
    <source>
        <dbReference type="ARBA" id="ARBA00004496"/>
    </source>
</evidence>
<proteinExistence type="inferred from homology"/>
<name>A0A7R8W0H7_9CRUS</name>
<sequence length="749" mass="82584">MTPRMPVSSIDKSILQTPGEKPHHFHYLRDFRVEQCPLFLQHKCTQHRPFTCFHWHFQNQRRRRPIRRKDGTYNYSPDVYCTKYDETSGICPDGDDCPYLHRVAGDTERRYHLRYYKTGMCVHDTDSRGWCVKNGQHCAFAHGSHDLRAPVYDIRDTNLSDSLDLDGVTGPNTLDKERSLMSDDPKWQDTNYVLANYKTEQCKRPPRLCRQGYACPQYHNAKDKRRSPKKYKYRSTPCPNVKGGDEWGDPANCETGDQCTYCHTRTEQQFHPEIYKSTKCNDMQQNHYCPRGAFCAFAHVDQEMLSSRDSPGASEPGTSLAELLALSSSGAAGKDEASSKDQEVFSMKKVGPVQEKLETALNGVVMPGPSSGPLPIGGERSFSSDLKFTEEVDLYAPQLMAGASSAPGAVAGANANPVSNPAAILGGILKDPPTLTHRRHTFSSGSQFPMSTSSQSHPSYRHTVSNSGSTGSGLNGSIFSDPFSSTRSPLGGSFQTTDQYKDSAQTAVEFALGAFDDLHYTDEAKDSLGIGSHFGPASDDSGKGSAGSSSAPMAIPGSRRFDFVGSSLSPKDSNTTMSDIFNADRKFGSFPSAAIAPGLPNSQSPLGLFGPPVPTTGAGAAPLSLPSDHAASEIARLREELWMNRRRVSSWEDRISQARTACQAWQREAEEAKLREQMALQQNEEIRARLNMLFTELGLSNQQHAHKEGLERLSISSLKAIYDHLKQDVERVEAALYHSTNGTSQLPKP</sequence>
<dbReference type="GO" id="GO:0005737">
    <property type="term" value="C:cytoplasm"/>
    <property type="evidence" value="ECO:0007669"/>
    <property type="project" value="UniProtKB-SubCell"/>
</dbReference>
<keyword evidence="5" id="KW-0677">Repeat</keyword>
<accession>A0A7R8W0H7</accession>
<feature type="region of interest" description="Disordered" evidence="9">
    <location>
        <begin position="531"/>
        <end position="554"/>
    </location>
</feature>
<feature type="region of interest" description="Disordered" evidence="9">
    <location>
        <begin position="441"/>
        <end position="480"/>
    </location>
</feature>
<keyword evidence="4" id="KW-0479">Metal-binding</keyword>
<evidence type="ECO:0000256" key="6">
    <source>
        <dbReference type="ARBA" id="ARBA00022771"/>
    </source>
</evidence>